<dbReference type="EMBL" id="UZAE01014583">
    <property type="protein sequence ID" value="VDO13863.1"/>
    <property type="molecule type" value="Genomic_DNA"/>
</dbReference>
<evidence type="ECO:0000313" key="3">
    <source>
        <dbReference type="WBParaSite" id="HNAJ_0001273601-mRNA-1"/>
    </source>
</evidence>
<proteinExistence type="predicted"/>
<dbReference type="AlphaFoldDB" id="A0A0R3TXY9"/>
<accession>A0A0R3TXY9</accession>
<sequence>MSSVGCLICHQKFISVSLVQLAVSHPKKTHAHKRCSISVPNDCLPDMKRLKRVFGVDLTSLVRAENRLVL</sequence>
<evidence type="ECO:0000313" key="1">
    <source>
        <dbReference type="EMBL" id="VDO13863.1"/>
    </source>
</evidence>
<dbReference type="WBParaSite" id="HNAJ_0001273601-mRNA-1">
    <property type="protein sequence ID" value="HNAJ_0001273601-mRNA-1"/>
    <property type="gene ID" value="HNAJ_0001273601"/>
</dbReference>
<name>A0A0R3TXY9_RODNA</name>
<keyword evidence="2" id="KW-1185">Reference proteome</keyword>
<organism evidence="3">
    <name type="scientific">Rodentolepis nana</name>
    <name type="common">Dwarf tapeworm</name>
    <name type="synonym">Hymenolepis nana</name>
    <dbReference type="NCBI Taxonomy" id="102285"/>
    <lineage>
        <taxon>Eukaryota</taxon>
        <taxon>Metazoa</taxon>
        <taxon>Spiralia</taxon>
        <taxon>Lophotrochozoa</taxon>
        <taxon>Platyhelminthes</taxon>
        <taxon>Cestoda</taxon>
        <taxon>Eucestoda</taxon>
        <taxon>Cyclophyllidea</taxon>
        <taxon>Hymenolepididae</taxon>
        <taxon>Rodentolepis</taxon>
    </lineage>
</organism>
<evidence type="ECO:0000313" key="2">
    <source>
        <dbReference type="Proteomes" id="UP000278807"/>
    </source>
</evidence>
<reference evidence="3" key="1">
    <citation type="submission" date="2017-02" db="UniProtKB">
        <authorList>
            <consortium name="WormBaseParasite"/>
        </authorList>
    </citation>
    <scope>IDENTIFICATION</scope>
</reference>
<gene>
    <name evidence="1" type="ORF">HNAJ_LOCUS12712</name>
</gene>
<protein>
    <submittedName>
        <fullName evidence="3">C2H2-type domain-containing protein</fullName>
    </submittedName>
</protein>
<dbReference type="Proteomes" id="UP000278807">
    <property type="component" value="Unassembled WGS sequence"/>
</dbReference>
<reference evidence="1 2" key="2">
    <citation type="submission" date="2018-11" db="EMBL/GenBank/DDBJ databases">
        <authorList>
            <consortium name="Pathogen Informatics"/>
        </authorList>
    </citation>
    <scope>NUCLEOTIDE SEQUENCE [LARGE SCALE GENOMIC DNA]</scope>
</reference>
<dbReference type="OrthoDB" id="3196451at2759"/>
<dbReference type="STRING" id="102285.A0A0R3TXY9"/>